<organism evidence="2 3">
    <name type="scientific">Candidatus Faecalibacterium intestinigallinarum</name>
    <dbReference type="NCBI Taxonomy" id="2838581"/>
    <lineage>
        <taxon>Bacteria</taxon>
        <taxon>Bacillati</taxon>
        <taxon>Bacillota</taxon>
        <taxon>Clostridia</taxon>
        <taxon>Eubacteriales</taxon>
        <taxon>Oscillospiraceae</taxon>
        <taxon>Faecalibacterium</taxon>
    </lineage>
</organism>
<gene>
    <name evidence="2" type="ORF">H9890_07870</name>
</gene>
<reference evidence="2" key="2">
    <citation type="submission" date="2021-04" db="EMBL/GenBank/DDBJ databases">
        <authorList>
            <person name="Gilroy R."/>
        </authorList>
    </citation>
    <scope>NUCLEOTIDE SEQUENCE</scope>
    <source>
        <strain evidence="2">ChiHcolR34-3080</strain>
    </source>
</reference>
<feature type="transmembrane region" description="Helical" evidence="1">
    <location>
        <begin position="112"/>
        <end position="131"/>
    </location>
</feature>
<accession>A0A9D1QC66</accession>
<comment type="caution">
    <text evidence="2">The sequence shown here is derived from an EMBL/GenBank/DDBJ whole genome shotgun (WGS) entry which is preliminary data.</text>
</comment>
<feature type="transmembrane region" description="Helical" evidence="1">
    <location>
        <begin position="31"/>
        <end position="53"/>
    </location>
</feature>
<feature type="transmembrane region" description="Helical" evidence="1">
    <location>
        <begin position="87"/>
        <end position="106"/>
    </location>
</feature>
<reference evidence="2" key="1">
    <citation type="journal article" date="2021" name="PeerJ">
        <title>Extensive microbial diversity within the chicken gut microbiome revealed by metagenomics and culture.</title>
        <authorList>
            <person name="Gilroy R."/>
            <person name="Ravi A."/>
            <person name="Getino M."/>
            <person name="Pursley I."/>
            <person name="Horton D.L."/>
            <person name="Alikhan N.F."/>
            <person name="Baker D."/>
            <person name="Gharbi K."/>
            <person name="Hall N."/>
            <person name="Watson M."/>
            <person name="Adriaenssens E.M."/>
            <person name="Foster-Nyarko E."/>
            <person name="Jarju S."/>
            <person name="Secka A."/>
            <person name="Antonio M."/>
            <person name="Oren A."/>
            <person name="Chaudhuri R.R."/>
            <person name="La Ragione R."/>
            <person name="Hildebrand F."/>
            <person name="Pallen M.J."/>
        </authorList>
    </citation>
    <scope>NUCLEOTIDE SEQUENCE</scope>
    <source>
        <strain evidence="2">ChiHcolR34-3080</strain>
    </source>
</reference>
<name>A0A9D1QC66_9FIRM</name>
<protein>
    <recommendedName>
        <fullName evidence="4">DUF2178 domain-containing protein</fullName>
    </recommendedName>
</protein>
<keyword evidence="1" id="KW-1133">Transmembrane helix</keyword>
<dbReference type="AlphaFoldDB" id="A0A9D1QC66"/>
<evidence type="ECO:0000313" key="2">
    <source>
        <dbReference type="EMBL" id="HIW09296.1"/>
    </source>
</evidence>
<keyword evidence="1" id="KW-0472">Membrane</keyword>
<evidence type="ECO:0000256" key="1">
    <source>
        <dbReference type="SAM" id="Phobius"/>
    </source>
</evidence>
<sequence>MKKYRNAVVAVLGVLLWAAGFWMVRADRANTLGYVCIGLGCGMFGHGTGELLAQRALKGDPALQRRMEIEQKDERNMAIADRAKGRAFDLMSFVFGALMVTFALMGVEMAPLLLLVAAYLFVHGYALYWRFRCEKEM</sequence>
<feature type="transmembrane region" description="Helical" evidence="1">
    <location>
        <begin position="7"/>
        <end position="25"/>
    </location>
</feature>
<dbReference type="Proteomes" id="UP000823933">
    <property type="component" value="Unassembled WGS sequence"/>
</dbReference>
<keyword evidence="1" id="KW-0812">Transmembrane</keyword>
<dbReference type="EMBL" id="DXHQ01000092">
    <property type="protein sequence ID" value="HIW09296.1"/>
    <property type="molecule type" value="Genomic_DNA"/>
</dbReference>
<evidence type="ECO:0008006" key="4">
    <source>
        <dbReference type="Google" id="ProtNLM"/>
    </source>
</evidence>
<proteinExistence type="predicted"/>
<evidence type="ECO:0000313" key="3">
    <source>
        <dbReference type="Proteomes" id="UP000823933"/>
    </source>
</evidence>